<feature type="compositionally biased region" description="Basic residues" evidence="1">
    <location>
        <begin position="762"/>
        <end position="774"/>
    </location>
</feature>
<feature type="compositionally biased region" description="Low complexity" evidence="1">
    <location>
        <begin position="596"/>
        <end position="613"/>
    </location>
</feature>
<feature type="region of interest" description="Disordered" evidence="1">
    <location>
        <begin position="596"/>
        <end position="787"/>
    </location>
</feature>
<proteinExistence type="predicted"/>
<sequence>MSLHKLLEHTPARVQGLLPQRLLDAAEGGGGGGAVVRAAGLEEEAQAVGLGGGYTLNVASAEAAPEEPTPQAEPAVEREAEVAALAAKGGQFVQKAEPARAPAFAPWSPGEERPGLAAAPPTVEPLPAAGALGAEPRSPVAKIDAHMRAVQEFRAKTAEILKAEEALPGGEETAGVGAAAPAASSLATGVLLGGEPRITRRSPVPLERMPSDLTGQEGRPQAPGLEVLHEGPEGTSAEGSAHAGVKRSASIPLEAAAAGAGAALVPEKFEALAGPYGRGISAPTLYPGEEPALPPEAIAAVDLGESEEEGEEPPPLATPSPTAELELAEDEAAARAIGEQPSPAAGIFATPAGLERQPPPAGEEKAAGGEAAAPDEGSIETAEARLKGLFAPVGMAAGVVGGFVGAGLARAGAAAGGAGGAVAEAIHIPGISRAGPAEPAVGAEAGAAEAGAAEAAPELAMQPPLAPAEAAAVEAETAAGPGAAEAKAPVPAAEGLRAMPELAAPEAEAAVPPEWLPGSEALLAGRSGERVGVQRVDLPALGRSVPLESRIVAEEKVAGELAAAQKQRIIEGGPAVAGMGAAAAAAPSAAIPVPAMPSQAAPPAMEAQAPEGLAAEREAPPAAAAELAAAEEAAVESRPEAAAGVAGEQLGAAAVEEEETKEQAPAAAEAARPSPFEAKEAVAAPAATAEPTVEAAAAAVPAAPVQEEAAEKPVAVAAEKPAVAAPPTPAKEVPAAASKPEILPSPPAPAAAASTRTGAAVPKKKKRNPIHKIQKMLGMKPYSTPRS</sequence>
<feature type="region of interest" description="Disordered" evidence="1">
    <location>
        <begin position="96"/>
        <end position="118"/>
    </location>
</feature>
<gene>
    <name evidence="2" type="ORF">C2E21_8881</name>
</gene>
<feature type="compositionally biased region" description="Low complexity" evidence="1">
    <location>
        <begin position="620"/>
        <end position="632"/>
    </location>
</feature>
<organism evidence="2 3">
    <name type="scientific">Chlorella sorokiniana</name>
    <name type="common">Freshwater green alga</name>
    <dbReference type="NCBI Taxonomy" id="3076"/>
    <lineage>
        <taxon>Eukaryota</taxon>
        <taxon>Viridiplantae</taxon>
        <taxon>Chlorophyta</taxon>
        <taxon>core chlorophytes</taxon>
        <taxon>Trebouxiophyceae</taxon>
        <taxon>Chlorellales</taxon>
        <taxon>Chlorellaceae</taxon>
        <taxon>Chlorella clade</taxon>
        <taxon>Chlorella</taxon>
    </lineage>
</organism>
<accession>A0A2P6TDC5</accession>
<dbReference type="AlphaFoldDB" id="A0A2P6TDC5"/>
<dbReference type="EMBL" id="LHPG02000022">
    <property type="protein sequence ID" value="PRW20635.1"/>
    <property type="molecule type" value="Genomic_DNA"/>
</dbReference>
<comment type="caution">
    <text evidence="2">The sequence shown here is derived from an EMBL/GenBank/DDBJ whole genome shotgun (WGS) entry which is preliminary data.</text>
</comment>
<feature type="region of interest" description="Disordered" evidence="1">
    <location>
        <begin position="466"/>
        <end position="487"/>
    </location>
</feature>
<reference evidence="2 3" key="1">
    <citation type="journal article" date="2018" name="Plant J.">
        <title>Genome sequences of Chlorella sorokiniana UTEX 1602 and Micractinium conductrix SAG 241.80: implications to maltose excretion by a green alga.</title>
        <authorList>
            <person name="Arriola M.B."/>
            <person name="Velmurugan N."/>
            <person name="Zhang Y."/>
            <person name="Plunkett M.H."/>
            <person name="Hondzo H."/>
            <person name="Barney B.M."/>
        </authorList>
    </citation>
    <scope>NUCLEOTIDE SEQUENCE [LARGE SCALE GENOMIC DNA]</scope>
    <source>
        <strain evidence="3">UTEX 1602</strain>
    </source>
</reference>
<evidence type="ECO:0000313" key="3">
    <source>
        <dbReference type="Proteomes" id="UP000239899"/>
    </source>
</evidence>
<feature type="region of interest" description="Disordered" evidence="1">
    <location>
        <begin position="339"/>
        <end position="377"/>
    </location>
</feature>
<feature type="region of interest" description="Disordered" evidence="1">
    <location>
        <begin position="196"/>
        <end position="245"/>
    </location>
</feature>
<dbReference type="OrthoDB" id="10656605at2759"/>
<protein>
    <submittedName>
        <fullName evidence="2">Uncharacterized protein</fullName>
    </submittedName>
</protein>
<evidence type="ECO:0000313" key="2">
    <source>
        <dbReference type="EMBL" id="PRW20635.1"/>
    </source>
</evidence>
<evidence type="ECO:0000256" key="1">
    <source>
        <dbReference type="SAM" id="MobiDB-lite"/>
    </source>
</evidence>
<name>A0A2P6TDC5_CHLSO</name>
<feature type="compositionally biased region" description="Low complexity" evidence="1">
    <location>
        <begin position="663"/>
        <end position="723"/>
    </location>
</feature>
<dbReference type="Proteomes" id="UP000239899">
    <property type="component" value="Unassembled WGS sequence"/>
</dbReference>
<keyword evidence="3" id="KW-1185">Reference proteome</keyword>